<keyword evidence="5" id="KW-0963">Cytoplasm</keyword>
<dbReference type="Proteomes" id="UP000617951">
    <property type="component" value="Unassembled WGS sequence"/>
</dbReference>
<evidence type="ECO:0000256" key="6">
    <source>
        <dbReference type="NCBIfam" id="TIGR00065"/>
    </source>
</evidence>
<dbReference type="InterPro" id="IPR037103">
    <property type="entry name" value="Tubulin/FtsZ-like_C"/>
</dbReference>
<dbReference type="InterPro" id="IPR018316">
    <property type="entry name" value="Tubulin/FtsZ_2-layer-sand-dom"/>
</dbReference>
<dbReference type="InterPro" id="IPR008280">
    <property type="entry name" value="Tub_FtsZ_C"/>
</dbReference>
<evidence type="ECO:0000256" key="2">
    <source>
        <dbReference type="ARBA" id="ARBA00022741"/>
    </source>
</evidence>
<organism evidence="10 11">
    <name type="scientific">Guopingia tenuis</name>
    <dbReference type="NCBI Taxonomy" id="2763656"/>
    <lineage>
        <taxon>Bacteria</taxon>
        <taxon>Bacillati</taxon>
        <taxon>Bacillota</taxon>
        <taxon>Clostridia</taxon>
        <taxon>Christensenellales</taxon>
        <taxon>Christensenellaceae</taxon>
        <taxon>Guopingia</taxon>
    </lineage>
</organism>
<dbReference type="FunFam" id="3.40.50.1440:FF:000001">
    <property type="entry name" value="Cell division protein FtsZ"/>
    <property type="match status" value="1"/>
</dbReference>
<protein>
    <recommendedName>
        <fullName evidence="5 6">Cell division protein FtsZ</fullName>
    </recommendedName>
</protein>
<evidence type="ECO:0000259" key="9">
    <source>
        <dbReference type="SMART" id="SM00865"/>
    </source>
</evidence>
<dbReference type="InterPro" id="IPR045061">
    <property type="entry name" value="FtsZ/CetZ"/>
</dbReference>
<dbReference type="GO" id="GO:0043093">
    <property type="term" value="P:FtsZ-dependent cytokinesis"/>
    <property type="evidence" value="ECO:0007669"/>
    <property type="project" value="UniProtKB-UniRule"/>
</dbReference>
<dbReference type="PRINTS" id="PR00423">
    <property type="entry name" value="CELLDVISFTSZ"/>
</dbReference>
<feature type="binding site" evidence="5">
    <location>
        <position position="144"/>
    </location>
    <ligand>
        <name>GTP</name>
        <dbReference type="ChEBI" id="CHEBI:37565"/>
    </ligand>
</feature>
<feature type="domain" description="Tubulin/FtsZ GTPase" evidence="8">
    <location>
        <begin position="14"/>
        <end position="206"/>
    </location>
</feature>
<accession>A0A926DID5</accession>
<dbReference type="GO" id="GO:0005525">
    <property type="term" value="F:GTP binding"/>
    <property type="evidence" value="ECO:0007669"/>
    <property type="project" value="UniProtKB-UniRule"/>
</dbReference>
<evidence type="ECO:0000313" key="11">
    <source>
        <dbReference type="Proteomes" id="UP000617951"/>
    </source>
</evidence>
<comment type="subunit">
    <text evidence="5">Homodimer. Polymerizes to form a dynamic ring structure in a strictly GTP-dependent manner. Interacts directly with several other division proteins.</text>
</comment>
<evidence type="ECO:0000256" key="3">
    <source>
        <dbReference type="ARBA" id="ARBA00023134"/>
    </source>
</evidence>
<reference evidence="10" key="1">
    <citation type="submission" date="2020-08" db="EMBL/GenBank/DDBJ databases">
        <title>Genome public.</title>
        <authorList>
            <person name="Liu C."/>
            <person name="Sun Q."/>
        </authorList>
    </citation>
    <scope>NUCLEOTIDE SEQUENCE</scope>
    <source>
        <strain evidence="10">NSJ-63</strain>
    </source>
</reference>
<dbReference type="RefSeq" id="WP_178622024.1">
    <property type="nucleotide sequence ID" value="NZ_JACRSS010000001.1"/>
</dbReference>
<dbReference type="InterPro" id="IPR003008">
    <property type="entry name" value="Tubulin_FtsZ_GTPase"/>
</dbReference>
<dbReference type="GO" id="GO:0000917">
    <property type="term" value="P:division septum assembly"/>
    <property type="evidence" value="ECO:0007669"/>
    <property type="project" value="UniProtKB-KW"/>
</dbReference>
<gene>
    <name evidence="5 10" type="primary">ftsZ</name>
    <name evidence="10" type="ORF">H8693_02605</name>
</gene>
<feature type="binding site" evidence="5">
    <location>
        <position position="140"/>
    </location>
    <ligand>
        <name>GTP</name>
        <dbReference type="ChEBI" id="CHEBI:37565"/>
    </ligand>
</feature>
<dbReference type="GO" id="GO:0005737">
    <property type="term" value="C:cytoplasm"/>
    <property type="evidence" value="ECO:0007669"/>
    <property type="project" value="UniProtKB-SubCell"/>
</dbReference>
<evidence type="ECO:0000256" key="1">
    <source>
        <dbReference type="ARBA" id="ARBA00009690"/>
    </source>
</evidence>
<evidence type="ECO:0000256" key="5">
    <source>
        <dbReference type="HAMAP-Rule" id="MF_00909"/>
    </source>
</evidence>
<dbReference type="PROSITE" id="PS01134">
    <property type="entry name" value="FTSZ_1"/>
    <property type="match status" value="1"/>
</dbReference>
<evidence type="ECO:0000313" key="10">
    <source>
        <dbReference type="EMBL" id="MBC8537824.1"/>
    </source>
</evidence>
<dbReference type="InterPro" id="IPR024757">
    <property type="entry name" value="FtsZ_C"/>
</dbReference>
<dbReference type="Pfam" id="PF00091">
    <property type="entry name" value="Tubulin"/>
    <property type="match status" value="1"/>
</dbReference>
<dbReference type="SUPFAM" id="SSF52490">
    <property type="entry name" value="Tubulin nucleotide-binding domain-like"/>
    <property type="match status" value="1"/>
</dbReference>
<feature type="binding site" evidence="5">
    <location>
        <begin position="109"/>
        <end position="111"/>
    </location>
    <ligand>
        <name>GTP</name>
        <dbReference type="ChEBI" id="CHEBI:37565"/>
    </ligand>
</feature>
<proteinExistence type="inferred from homology"/>
<dbReference type="GO" id="GO:0003924">
    <property type="term" value="F:GTPase activity"/>
    <property type="evidence" value="ECO:0007669"/>
    <property type="project" value="UniProtKB-UniRule"/>
</dbReference>
<dbReference type="GO" id="GO:0051258">
    <property type="term" value="P:protein polymerization"/>
    <property type="evidence" value="ECO:0007669"/>
    <property type="project" value="UniProtKB-UniRule"/>
</dbReference>
<dbReference type="SMART" id="SM00864">
    <property type="entry name" value="Tubulin"/>
    <property type="match status" value="1"/>
</dbReference>
<keyword evidence="4 5" id="KW-0717">Septation</keyword>
<dbReference type="CDD" id="cd02201">
    <property type="entry name" value="FtsZ_type1"/>
    <property type="match status" value="1"/>
</dbReference>
<comment type="subcellular location">
    <subcellularLocation>
        <location evidence="5">Cytoplasm</location>
    </subcellularLocation>
    <text evidence="5">Assembles at midcell at the inner surface of the cytoplasmic membrane.</text>
</comment>
<keyword evidence="3 5" id="KW-0342">GTP-binding</keyword>
<comment type="caution">
    <text evidence="10">The sequence shown here is derived from an EMBL/GenBank/DDBJ whole genome shotgun (WGS) entry which is preliminary data.</text>
</comment>
<dbReference type="Pfam" id="PF12327">
    <property type="entry name" value="FtsZ_C"/>
    <property type="match status" value="1"/>
</dbReference>
<dbReference type="Gene3D" id="3.40.50.1440">
    <property type="entry name" value="Tubulin/FtsZ, GTPase domain"/>
    <property type="match status" value="1"/>
</dbReference>
<feature type="binding site" evidence="5">
    <location>
        <position position="188"/>
    </location>
    <ligand>
        <name>GTP</name>
        <dbReference type="ChEBI" id="CHEBI:37565"/>
    </ligand>
</feature>
<dbReference type="PROSITE" id="PS01135">
    <property type="entry name" value="FTSZ_2"/>
    <property type="match status" value="1"/>
</dbReference>
<dbReference type="SMART" id="SM00865">
    <property type="entry name" value="Tubulin_C"/>
    <property type="match status" value="1"/>
</dbReference>
<dbReference type="SUPFAM" id="SSF55307">
    <property type="entry name" value="Tubulin C-terminal domain-like"/>
    <property type="match status" value="1"/>
</dbReference>
<dbReference type="InterPro" id="IPR020805">
    <property type="entry name" value="Cell_div_FtsZ_CS"/>
</dbReference>
<dbReference type="PANTHER" id="PTHR30314:SF3">
    <property type="entry name" value="MITOCHONDRIAL DIVISION PROTEIN FSZA"/>
    <property type="match status" value="1"/>
</dbReference>
<keyword evidence="5 7" id="KW-0132">Cell division</keyword>
<feature type="binding site" evidence="5">
    <location>
        <begin position="22"/>
        <end position="26"/>
    </location>
    <ligand>
        <name>GTP</name>
        <dbReference type="ChEBI" id="CHEBI:37565"/>
    </ligand>
</feature>
<keyword evidence="2 5" id="KW-0547">Nucleotide-binding</keyword>
<dbReference type="HAMAP" id="MF_00909">
    <property type="entry name" value="FtsZ"/>
    <property type="match status" value="1"/>
</dbReference>
<dbReference type="InterPro" id="IPR036525">
    <property type="entry name" value="Tubulin/FtsZ_GTPase_sf"/>
</dbReference>
<sequence length="378" mass="40081">MSFELDNGNGNFAKIKVIGVGGGGGNAVNRMVSYGLEGAEFIAVNTDKQALYLNNAPQKIQIGEKLTKGLGSGANPDTGKKAAEESREEIAQALKGADLVFIAAGLGGGTGTGAAPVVAEIARECGALTVAFVTMPFWFEGKPRARSAEEGFNRIMSVVDSVVKIPNDKLLEIMGKNTPLLESFKMADDALRQGIQGLTDLIAKPALINLDFADVKSVMMERGIAHMGIGTGSGENKVVDAAKQAIMSPLLDTTIQGAKGIIFNVTGDPSCGLAEIEEAVKLIQGAADPQANIFIGADIDQNLEDEVRITVIATGFGTARKPQKEIIETIKGKVDKIAEEDTNSGNIIEKPSFEYFEDEEPELPIFLKKSPKRLNLDD</sequence>
<evidence type="ECO:0000256" key="4">
    <source>
        <dbReference type="ARBA" id="ARBA00023210"/>
    </source>
</evidence>
<evidence type="ECO:0000256" key="7">
    <source>
        <dbReference type="RuleBase" id="RU000631"/>
    </source>
</evidence>
<evidence type="ECO:0000259" key="8">
    <source>
        <dbReference type="SMART" id="SM00864"/>
    </source>
</evidence>
<dbReference type="AlphaFoldDB" id="A0A926DID5"/>
<dbReference type="Gene3D" id="3.30.1330.20">
    <property type="entry name" value="Tubulin/FtsZ, C-terminal domain"/>
    <property type="match status" value="1"/>
</dbReference>
<dbReference type="InterPro" id="IPR000158">
    <property type="entry name" value="Cell_div_FtsZ"/>
</dbReference>
<dbReference type="GO" id="GO:0032153">
    <property type="term" value="C:cell division site"/>
    <property type="evidence" value="ECO:0007669"/>
    <property type="project" value="UniProtKB-UniRule"/>
</dbReference>
<name>A0A926DID5_9FIRM</name>
<feature type="domain" description="Tubulin/FtsZ 2-layer sandwich" evidence="9">
    <location>
        <begin position="208"/>
        <end position="325"/>
    </location>
</feature>
<keyword evidence="11" id="KW-1185">Reference proteome</keyword>
<dbReference type="NCBIfam" id="TIGR00065">
    <property type="entry name" value="ftsZ"/>
    <property type="match status" value="1"/>
</dbReference>
<comment type="similarity">
    <text evidence="1 5 7">Belongs to the FtsZ family.</text>
</comment>
<dbReference type="PANTHER" id="PTHR30314">
    <property type="entry name" value="CELL DIVISION PROTEIN FTSZ-RELATED"/>
    <property type="match status" value="1"/>
</dbReference>
<comment type="function">
    <text evidence="5 7">Essential cell division protein that forms a contractile ring structure (Z ring) at the future cell division site. The regulation of the ring assembly controls the timing and the location of cell division. One of the functions of the FtsZ ring is to recruit other cell division proteins to the septum to produce a new cell wall between the dividing cells. Binds GTP and shows GTPase activity.</text>
</comment>
<keyword evidence="5 7" id="KW-0131">Cell cycle</keyword>
<dbReference type="EMBL" id="JACRSS010000001">
    <property type="protein sequence ID" value="MBC8537824.1"/>
    <property type="molecule type" value="Genomic_DNA"/>
</dbReference>